<dbReference type="InterPro" id="IPR002641">
    <property type="entry name" value="PNPLA_dom"/>
</dbReference>
<evidence type="ECO:0000259" key="6">
    <source>
        <dbReference type="PROSITE" id="PS51635"/>
    </source>
</evidence>
<comment type="caution">
    <text evidence="7">The sequence shown here is derived from an EMBL/GenBank/DDBJ whole genome shotgun (WGS) entry which is preliminary data.</text>
</comment>
<dbReference type="GO" id="GO:0005737">
    <property type="term" value="C:cytoplasm"/>
    <property type="evidence" value="ECO:0007669"/>
    <property type="project" value="TreeGrafter"/>
</dbReference>
<protein>
    <recommendedName>
        <fullName evidence="1">triacylglycerol lipase</fullName>
        <ecNumber evidence="1">3.1.1.3</ecNumber>
    </recommendedName>
</protein>
<dbReference type="EC" id="3.1.1.3" evidence="1"/>
<dbReference type="PANTHER" id="PTHR12406:SF41">
    <property type="entry name" value="BRUMMER, ISOFORM B-RELATED"/>
    <property type="match status" value="1"/>
</dbReference>
<dbReference type="EMBL" id="CAJOBG010000367">
    <property type="protein sequence ID" value="CAF3804351.1"/>
    <property type="molecule type" value="Genomic_DNA"/>
</dbReference>
<feature type="active site" description="Proton acceptor" evidence="4">
    <location>
        <position position="167"/>
    </location>
</feature>
<dbReference type="Pfam" id="PF01734">
    <property type="entry name" value="Patatin"/>
    <property type="match status" value="1"/>
</dbReference>
<feature type="short sequence motif" description="GXSXG" evidence="4">
    <location>
        <begin position="46"/>
        <end position="50"/>
    </location>
</feature>
<comment type="caution">
    <text evidence="4">Lacks conserved residue(s) required for the propagation of feature annotation.</text>
</comment>
<dbReference type="AlphaFoldDB" id="A0A819BNX9"/>
<keyword evidence="9" id="KW-1185">Reference proteome</keyword>
<dbReference type="InterPro" id="IPR016035">
    <property type="entry name" value="Acyl_Trfase/lysoPLipase"/>
</dbReference>
<keyword evidence="3 4" id="KW-0443">Lipid metabolism</keyword>
<dbReference type="Proteomes" id="UP000663842">
    <property type="component" value="Unassembled WGS sequence"/>
</dbReference>
<evidence type="ECO:0000256" key="2">
    <source>
        <dbReference type="ARBA" id="ARBA00022801"/>
    </source>
</evidence>
<dbReference type="PROSITE" id="PS51257">
    <property type="entry name" value="PROKAR_LIPOPROTEIN"/>
    <property type="match status" value="1"/>
</dbReference>
<dbReference type="EMBL" id="CAJOBF010000811">
    <property type="protein sequence ID" value="CAF3872917.1"/>
    <property type="molecule type" value="Genomic_DNA"/>
</dbReference>
<keyword evidence="4" id="KW-0442">Lipid degradation</keyword>
<dbReference type="InterPro" id="IPR033562">
    <property type="entry name" value="PLPL"/>
</dbReference>
<keyword evidence="2 4" id="KW-0378">Hydrolase</keyword>
<evidence type="ECO:0000313" key="8">
    <source>
        <dbReference type="EMBL" id="CAF3872917.1"/>
    </source>
</evidence>
<dbReference type="Gene3D" id="3.40.1090.10">
    <property type="entry name" value="Cytosolic phospholipase A2 catalytic domain"/>
    <property type="match status" value="2"/>
</dbReference>
<keyword evidence="5" id="KW-0472">Membrane</keyword>
<gene>
    <name evidence="7" type="ORF">OVN521_LOCUS4066</name>
    <name evidence="8" type="ORF">UXM345_LOCUS9034</name>
</gene>
<evidence type="ECO:0000256" key="1">
    <source>
        <dbReference type="ARBA" id="ARBA00013279"/>
    </source>
</evidence>
<evidence type="ECO:0000256" key="5">
    <source>
        <dbReference type="SAM" id="Phobius"/>
    </source>
</evidence>
<dbReference type="GO" id="GO:0004806">
    <property type="term" value="F:triacylglycerol lipase activity"/>
    <property type="evidence" value="ECO:0007669"/>
    <property type="project" value="UniProtKB-EC"/>
</dbReference>
<keyword evidence="5" id="KW-1133">Transmembrane helix</keyword>
<feature type="domain" description="PNPLA" evidence="6">
    <location>
        <begin position="12"/>
        <end position="180"/>
    </location>
</feature>
<dbReference type="Proteomes" id="UP000663866">
    <property type="component" value="Unassembled WGS sequence"/>
</dbReference>
<feature type="active site" description="Nucleophile" evidence="4">
    <location>
        <position position="48"/>
    </location>
</feature>
<sequence length="519" mass="58664">MIIKSNPSPINLSLCGCGFLGVYHIGVVCAFKEHTPEVLDRNKMAGCSAGSLVAACALSGCCLGQMCSDALEISIRARSRALGPLHPTFNIVDIIRNGLRRILPPNAHEICSGRLFISLTRWKDNKNVIINQFKNREELIQVLICSSFVPYWSGIIPPKFRGEYYWDGTLTNNNPIIDEGTILVSPFAGENDICPRGESGSFYSIDIRGTDISCTQENFYRLTRALFPPKLSVLKEICWRGYIDGLKFLQTRSINIYSYLLFVSRGFHRQQINYLDMIKSSDLTVQTTISSALGCDYTEPTDQEEKQLGDSDFLHDVDQMFAGLDVADDEQIDYEHTSDELDEELVKETSQIAFSVFCEKVTRKKDLPTPVFAVFADAIENVEGSIGCYFTESNFYRLLLLLTLPITLLIELIYAVVKRILGLFVPSSSSNQFLNHLLNFFWSFFGDNDDDYCYHVNDCECTEICISSNYQQPGEDNFRKYQRQTSAPIDTCVFISYESNSFSDDEELSQVNRLQSTTI</sequence>
<evidence type="ECO:0000313" key="7">
    <source>
        <dbReference type="EMBL" id="CAF3804351.1"/>
    </source>
</evidence>
<feature type="short sequence motif" description="GXGXXG" evidence="4">
    <location>
        <begin position="16"/>
        <end position="21"/>
    </location>
</feature>
<dbReference type="CDD" id="cd07204">
    <property type="entry name" value="Pat_PNPLA_like"/>
    <property type="match status" value="1"/>
</dbReference>
<keyword evidence="5" id="KW-0812">Transmembrane</keyword>
<evidence type="ECO:0000313" key="9">
    <source>
        <dbReference type="Proteomes" id="UP000663866"/>
    </source>
</evidence>
<dbReference type="GO" id="GO:0005811">
    <property type="term" value="C:lipid droplet"/>
    <property type="evidence" value="ECO:0007669"/>
    <property type="project" value="TreeGrafter"/>
</dbReference>
<feature type="transmembrane region" description="Helical" evidence="5">
    <location>
        <begin position="395"/>
        <end position="417"/>
    </location>
</feature>
<accession>A0A819BNX9</accession>
<evidence type="ECO:0000256" key="3">
    <source>
        <dbReference type="ARBA" id="ARBA00023098"/>
    </source>
</evidence>
<dbReference type="GO" id="GO:0055088">
    <property type="term" value="P:lipid homeostasis"/>
    <property type="evidence" value="ECO:0007669"/>
    <property type="project" value="TreeGrafter"/>
</dbReference>
<dbReference type="FunFam" id="3.40.1090.10:FF:000003">
    <property type="entry name" value="Patatin-like phospholipase domain-containing protein 2"/>
    <property type="match status" value="1"/>
</dbReference>
<evidence type="ECO:0000256" key="4">
    <source>
        <dbReference type="PROSITE-ProRule" id="PRU01161"/>
    </source>
</evidence>
<proteinExistence type="predicted"/>
<dbReference type="SUPFAM" id="SSF52151">
    <property type="entry name" value="FabD/lysophospholipase-like"/>
    <property type="match status" value="1"/>
</dbReference>
<dbReference type="PANTHER" id="PTHR12406">
    <property type="entry name" value="CALCIUM-INDEPENDENT PHOSPHOLIPASE A2 IPLA2 -RELATED"/>
    <property type="match status" value="1"/>
</dbReference>
<dbReference type="GO" id="GO:0016020">
    <property type="term" value="C:membrane"/>
    <property type="evidence" value="ECO:0007669"/>
    <property type="project" value="TreeGrafter"/>
</dbReference>
<reference evidence="7" key="1">
    <citation type="submission" date="2021-02" db="EMBL/GenBank/DDBJ databases">
        <authorList>
            <person name="Nowell W R."/>
        </authorList>
    </citation>
    <scope>NUCLEOTIDE SEQUENCE</scope>
</reference>
<dbReference type="PROSITE" id="PS51635">
    <property type="entry name" value="PNPLA"/>
    <property type="match status" value="1"/>
</dbReference>
<name>A0A819BNX9_9BILA</name>
<organism evidence="7 9">
    <name type="scientific">Rotaria magnacalcarata</name>
    <dbReference type="NCBI Taxonomy" id="392030"/>
    <lineage>
        <taxon>Eukaryota</taxon>
        <taxon>Metazoa</taxon>
        <taxon>Spiralia</taxon>
        <taxon>Gnathifera</taxon>
        <taxon>Rotifera</taxon>
        <taxon>Eurotatoria</taxon>
        <taxon>Bdelloidea</taxon>
        <taxon>Philodinida</taxon>
        <taxon>Philodinidae</taxon>
        <taxon>Rotaria</taxon>
    </lineage>
</organism>
<dbReference type="GO" id="GO:0019433">
    <property type="term" value="P:triglyceride catabolic process"/>
    <property type="evidence" value="ECO:0007669"/>
    <property type="project" value="TreeGrafter"/>
</dbReference>